<proteinExistence type="predicted"/>
<dbReference type="InterPro" id="IPR011467">
    <property type="entry name" value="DUF1573"/>
</dbReference>
<dbReference type="RefSeq" id="WP_090839390.1">
    <property type="nucleotide sequence ID" value="NZ_CANKYB010000008.1"/>
</dbReference>
<dbReference type="EMBL" id="FORM01000004">
    <property type="protein sequence ID" value="SFJ11009.1"/>
    <property type="molecule type" value="Genomic_DNA"/>
</dbReference>
<feature type="chain" id="PRO_5011790552" description="DUF1573 domain-containing protein" evidence="1">
    <location>
        <begin position="24"/>
        <end position="165"/>
    </location>
</feature>
<accession>A0A1I3NP90</accession>
<dbReference type="STRING" id="1144750.SAMN05443431_104215"/>
<dbReference type="PROSITE" id="PS51257">
    <property type="entry name" value="PROKAR_LIPOPROTEIN"/>
    <property type="match status" value="1"/>
</dbReference>
<evidence type="ECO:0008006" key="4">
    <source>
        <dbReference type="Google" id="ProtNLM"/>
    </source>
</evidence>
<dbReference type="InterPro" id="IPR013783">
    <property type="entry name" value="Ig-like_fold"/>
</dbReference>
<evidence type="ECO:0000256" key="1">
    <source>
        <dbReference type="SAM" id="SignalP"/>
    </source>
</evidence>
<dbReference type="PANTHER" id="PTHR37833">
    <property type="entry name" value="LIPOPROTEIN-RELATED"/>
    <property type="match status" value="1"/>
</dbReference>
<evidence type="ECO:0000313" key="3">
    <source>
        <dbReference type="Proteomes" id="UP000199559"/>
    </source>
</evidence>
<reference evidence="3" key="1">
    <citation type="submission" date="2016-10" db="EMBL/GenBank/DDBJ databases">
        <authorList>
            <person name="Varghese N."/>
            <person name="Submissions S."/>
        </authorList>
    </citation>
    <scope>NUCLEOTIDE SEQUENCE [LARGE SCALE GENOMIC DNA]</scope>
    <source>
        <strain evidence="3">DSM 28881</strain>
    </source>
</reference>
<keyword evidence="1" id="KW-0732">Signal</keyword>
<dbReference type="Gene3D" id="2.60.40.10">
    <property type="entry name" value="Immunoglobulins"/>
    <property type="match status" value="1"/>
</dbReference>
<keyword evidence="3" id="KW-1185">Reference proteome</keyword>
<dbReference type="AlphaFoldDB" id="A0A1I3NP90"/>
<organism evidence="2 3">
    <name type="scientific">Olleya namhaensis</name>
    <dbReference type="NCBI Taxonomy" id="1144750"/>
    <lineage>
        <taxon>Bacteria</taxon>
        <taxon>Pseudomonadati</taxon>
        <taxon>Bacteroidota</taxon>
        <taxon>Flavobacteriia</taxon>
        <taxon>Flavobacteriales</taxon>
        <taxon>Flavobacteriaceae</taxon>
    </lineage>
</organism>
<dbReference type="Pfam" id="PF07610">
    <property type="entry name" value="DUF1573"/>
    <property type="match status" value="1"/>
</dbReference>
<dbReference type="Proteomes" id="UP000199559">
    <property type="component" value="Unassembled WGS sequence"/>
</dbReference>
<gene>
    <name evidence="2" type="ORF">SAMN05443431_104215</name>
</gene>
<protein>
    <recommendedName>
        <fullName evidence="4">DUF1573 domain-containing protein</fullName>
    </recommendedName>
</protein>
<feature type="signal peptide" evidence="1">
    <location>
        <begin position="1"/>
        <end position="23"/>
    </location>
</feature>
<dbReference type="PANTHER" id="PTHR37833:SF1">
    <property type="entry name" value="SIGNAL PEPTIDE PROTEIN"/>
    <property type="match status" value="1"/>
</dbReference>
<name>A0A1I3NP90_9FLAO</name>
<sequence>MKKVLILLSAVCLISLTSCKQNAAAKIDPSNVTAAAERDAKSNKLPVITFDKKEHDFGQIVSGTPQETVFSYTNTGEAPLVITDIKSTCGCTVPQDWSRQPLAVGESDKFTVKFNGKGANKTSKVINITANTSTGKESVKITAFITPDPNAASKGANTNLGPVIQ</sequence>
<evidence type="ECO:0000313" key="2">
    <source>
        <dbReference type="EMBL" id="SFJ11009.1"/>
    </source>
</evidence>